<dbReference type="Gene3D" id="3.30.2160.10">
    <property type="entry name" value="Hect, E3 ligase catalytic domain"/>
    <property type="match status" value="1"/>
</dbReference>
<evidence type="ECO:0000259" key="13">
    <source>
        <dbReference type="PROSITE" id="PS50020"/>
    </source>
</evidence>
<evidence type="ECO:0000256" key="1">
    <source>
        <dbReference type="ARBA" id="ARBA00000885"/>
    </source>
</evidence>
<dbReference type="FunFam" id="2.20.70.10:FF:000011">
    <property type="entry name" value="E3 ubiquitin-protein ligase"/>
    <property type="match status" value="1"/>
</dbReference>
<keyword evidence="5 8" id="KW-0808">Transferase</keyword>
<reference evidence="15 16" key="1">
    <citation type="journal article" date="2019" name="Front. Genet.">
        <title>Whole-Genome Sequencing of the Opportunistic Yeast Pathogen Candida inconspicua Uncovers Its Hybrid Origin.</title>
        <authorList>
            <person name="Mixao V."/>
            <person name="Hansen A.P."/>
            <person name="Saus E."/>
            <person name="Boekhout T."/>
            <person name="Lass-Florl C."/>
            <person name="Gabaldon T."/>
        </authorList>
    </citation>
    <scope>NUCLEOTIDE SEQUENCE [LARGE SCALE GENOMIC DNA]</scope>
    <source>
        <strain evidence="15 16">CBS 180</strain>
    </source>
</reference>
<dbReference type="GO" id="GO:0006511">
    <property type="term" value="P:ubiquitin-dependent protein catabolic process"/>
    <property type="evidence" value="ECO:0007669"/>
    <property type="project" value="InterPro"/>
</dbReference>
<dbReference type="SMART" id="SM00239">
    <property type="entry name" value="C2"/>
    <property type="match status" value="1"/>
</dbReference>
<feature type="compositionally biased region" description="Low complexity" evidence="11">
    <location>
        <begin position="186"/>
        <end position="203"/>
    </location>
</feature>
<dbReference type="InterPro" id="IPR000008">
    <property type="entry name" value="C2_dom"/>
</dbReference>
<dbReference type="SUPFAM" id="SSF56204">
    <property type="entry name" value="Hect, E3 ligase catalytic domain"/>
    <property type="match status" value="1"/>
</dbReference>
<dbReference type="FunFam" id="2.20.70.10:FF:000017">
    <property type="entry name" value="E3 ubiquitin-protein ligase"/>
    <property type="match status" value="1"/>
</dbReference>
<keyword evidence="6" id="KW-0677">Repeat</keyword>
<dbReference type="SMART" id="SM00119">
    <property type="entry name" value="HECTc"/>
    <property type="match status" value="1"/>
</dbReference>
<protein>
    <recommendedName>
        <fullName evidence="8">E3 ubiquitin-protein ligase</fullName>
        <ecNumber evidence="8">2.3.2.26</ecNumber>
    </recommendedName>
</protein>
<feature type="domain" description="HECT" evidence="14">
    <location>
        <begin position="444"/>
        <end position="777"/>
    </location>
</feature>
<dbReference type="GO" id="GO:0016567">
    <property type="term" value="P:protein ubiquitination"/>
    <property type="evidence" value="ECO:0007669"/>
    <property type="project" value="UniProtKB-UniPathway"/>
</dbReference>
<evidence type="ECO:0000256" key="9">
    <source>
        <dbReference type="PIRSR" id="PIRSR001569-1"/>
    </source>
</evidence>
<dbReference type="PROSITE" id="PS01159">
    <property type="entry name" value="WW_DOMAIN_1"/>
    <property type="match status" value="3"/>
</dbReference>
<dbReference type="FunFam" id="3.90.1750.10:FF:000079">
    <property type="entry name" value="E3 ubiquitin-protein ligase"/>
    <property type="match status" value="1"/>
</dbReference>
<dbReference type="SUPFAM" id="SSF49562">
    <property type="entry name" value="C2 domain (Calcium/lipid-binding domain, CaLB)"/>
    <property type="match status" value="1"/>
</dbReference>
<comment type="pathway">
    <text evidence="3 8">Protein modification; protein ubiquitination.</text>
</comment>
<dbReference type="CDD" id="cd00078">
    <property type="entry name" value="HECTc"/>
    <property type="match status" value="1"/>
</dbReference>
<feature type="region of interest" description="Disordered" evidence="11">
    <location>
        <begin position="243"/>
        <end position="263"/>
    </location>
</feature>
<organism evidence="15 16">
    <name type="scientific">Pichia inconspicua</name>
    <dbReference type="NCBI Taxonomy" id="52247"/>
    <lineage>
        <taxon>Eukaryota</taxon>
        <taxon>Fungi</taxon>
        <taxon>Dikarya</taxon>
        <taxon>Ascomycota</taxon>
        <taxon>Saccharomycotina</taxon>
        <taxon>Pichiomycetes</taxon>
        <taxon>Pichiales</taxon>
        <taxon>Pichiaceae</taxon>
        <taxon>Pichia</taxon>
    </lineage>
</organism>
<dbReference type="InterPro" id="IPR036020">
    <property type="entry name" value="WW_dom_sf"/>
</dbReference>
<proteinExistence type="predicted"/>
<dbReference type="PIRSF" id="PIRSF001569">
    <property type="entry name" value="E3_ub_ligase_SMURF1"/>
    <property type="match status" value="1"/>
</dbReference>
<dbReference type="GO" id="GO:0006886">
    <property type="term" value="P:intracellular protein transport"/>
    <property type="evidence" value="ECO:0007669"/>
    <property type="project" value="UniProtKB-ARBA"/>
</dbReference>
<dbReference type="InterPro" id="IPR035983">
    <property type="entry name" value="Hect_E3_ubiquitin_ligase"/>
</dbReference>
<dbReference type="Gene3D" id="2.20.70.10">
    <property type="match status" value="2"/>
</dbReference>
<evidence type="ECO:0000256" key="4">
    <source>
        <dbReference type="ARBA" id="ARBA00022490"/>
    </source>
</evidence>
<evidence type="ECO:0000313" key="15">
    <source>
        <dbReference type="EMBL" id="TID18618.1"/>
    </source>
</evidence>
<dbReference type="InterPro" id="IPR001202">
    <property type="entry name" value="WW_dom"/>
</dbReference>
<keyword evidence="7 8" id="KW-0833">Ubl conjugation pathway</keyword>
<dbReference type="PROSITE" id="PS50020">
    <property type="entry name" value="WW_DOMAIN_2"/>
    <property type="match status" value="3"/>
</dbReference>
<dbReference type="FunFam" id="3.30.2410.10:FF:000001">
    <property type="entry name" value="E3 ubiquitin-protein ligase NEDD4-like"/>
    <property type="match status" value="1"/>
</dbReference>
<dbReference type="GO" id="GO:0005737">
    <property type="term" value="C:cytoplasm"/>
    <property type="evidence" value="ECO:0007669"/>
    <property type="project" value="UniProtKB-SubCell"/>
</dbReference>
<evidence type="ECO:0000256" key="2">
    <source>
        <dbReference type="ARBA" id="ARBA00004496"/>
    </source>
</evidence>
<evidence type="ECO:0000256" key="7">
    <source>
        <dbReference type="ARBA" id="ARBA00022786"/>
    </source>
</evidence>
<evidence type="ECO:0000256" key="6">
    <source>
        <dbReference type="ARBA" id="ARBA00022737"/>
    </source>
</evidence>
<dbReference type="EC" id="2.3.2.26" evidence="8"/>
<dbReference type="STRING" id="52247.A0A4T0WYR3"/>
<dbReference type="InterPro" id="IPR050409">
    <property type="entry name" value="E3_ubiq-protein_ligase"/>
</dbReference>
<evidence type="ECO:0000256" key="5">
    <source>
        <dbReference type="ARBA" id="ARBA00022679"/>
    </source>
</evidence>
<evidence type="ECO:0000256" key="10">
    <source>
        <dbReference type="PROSITE-ProRule" id="PRU00104"/>
    </source>
</evidence>
<dbReference type="FunFam" id="3.30.2160.10:FF:000001">
    <property type="entry name" value="E3 ubiquitin-protein ligase NEDD4-like"/>
    <property type="match status" value="1"/>
</dbReference>
<dbReference type="AlphaFoldDB" id="A0A4T0WYR3"/>
<dbReference type="OrthoDB" id="8068875at2759"/>
<dbReference type="PROSITE" id="PS50237">
    <property type="entry name" value="HECT"/>
    <property type="match status" value="1"/>
</dbReference>
<dbReference type="Pfam" id="PF00168">
    <property type="entry name" value="C2"/>
    <property type="match status" value="1"/>
</dbReference>
<dbReference type="Pfam" id="PF00632">
    <property type="entry name" value="HECT"/>
    <property type="match status" value="1"/>
</dbReference>
<dbReference type="EMBL" id="SELW01000609">
    <property type="protein sequence ID" value="TID18618.1"/>
    <property type="molecule type" value="Genomic_DNA"/>
</dbReference>
<dbReference type="Gene3D" id="2.60.40.150">
    <property type="entry name" value="C2 domain"/>
    <property type="match status" value="1"/>
</dbReference>
<dbReference type="InterPro" id="IPR035892">
    <property type="entry name" value="C2_domain_sf"/>
</dbReference>
<gene>
    <name evidence="15" type="ORF">CANINC_003868</name>
</gene>
<dbReference type="InterPro" id="IPR024928">
    <property type="entry name" value="E3_ub_ligase_SMURF1"/>
</dbReference>
<dbReference type="Gene3D" id="3.90.1750.10">
    <property type="entry name" value="Hect, E3 ligase catalytic domains"/>
    <property type="match status" value="1"/>
</dbReference>
<evidence type="ECO:0000313" key="16">
    <source>
        <dbReference type="Proteomes" id="UP000307173"/>
    </source>
</evidence>
<dbReference type="InterPro" id="IPR000569">
    <property type="entry name" value="HECT_dom"/>
</dbReference>
<feature type="active site" description="Glycyl thioester intermediate" evidence="9 10">
    <location>
        <position position="745"/>
    </location>
</feature>
<dbReference type="Proteomes" id="UP000307173">
    <property type="component" value="Unassembled WGS sequence"/>
</dbReference>
<keyword evidence="4" id="KW-0963">Cytoplasm</keyword>
<dbReference type="GO" id="GO:0072666">
    <property type="term" value="P:establishment of protein localization to vacuole"/>
    <property type="evidence" value="ECO:0007669"/>
    <property type="project" value="UniProtKB-ARBA"/>
</dbReference>
<feature type="compositionally biased region" description="Low complexity" evidence="11">
    <location>
        <begin position="146"/>
        <end position="159"/>
    </location>
</feature>
<comment type="caution">
    <text evidence="15">The sequence shown here is derived from an EMBL/GenBank/DDBJ whole genome shotgun (WGS) entry which is preliminary data.</text>
</comment>
<dbReference type="PANTHER" id="PTHR11254:SF440">
    <property type="entry name" value="E3 UBIQUITIN-PROTEIN LIGASE NEDD-4"/>
    <property type="match status" value="1"/>
</dbReference>
<sequence length="777" mass="88961">MPSSNTYKITVKVLAAEGLYKREIFKSPDPFAVLTVDGSQTQTTETAKRTSSPHWNQTFDFNVTENSILIVQVFDQRKFKKKDQGFLGVINLRIGDYINFNDPSSEQTVAEELKKSNSNLPVSGKLIISISHKSTVRDSRDPTNFTRSSAATTNSVASTNQGNRNSSISGNVAQTSSDLNNQFPGTVAVNSTNSVSSPTTASSRQFSSFEDQLGRLPPGWERRTDNFGRTYYVDHNTRTTTWKRPTLDSNDGSSNRQSINNTSLPTFANSTSANPTNNQNIPTEVASTLEATGQTIPGLGELPPGWEQRFTPEGRPYYVDHNTRTTTWVDPRRQQFVKSFGANSGYNAQRLSAMGPLPSGWEMRLANTSRVYFVDHNTKTTTWDDPRLPSSLDQNVPQYKRDFRRKLVYFRSQPALRILPGQCHIKIRRDYLLEDSFREVMRQTPEDLKKRLMIKFEGEEGLDYGGVSREFFQQLSHEVFNPAYGLFKYASSDNYTLQINPNSNINPEHLNYFKFVGRVVGLAVFHRRFLDAFFVGAMYKMMLRKKIILQDLESVDSEMFKSLVWMLENDIQDILYETFSVEEDRFGERVTIDLKPNGRDIEVTNENKREFVELKTEWIISKPVEAQFRSFMEGFNELIPQELVQVFDERELELLIGGLAEIDVEDWKKHTDYRGYQESDEVIQWFWKAVSEWESEQRARLLQFTTGTSRIPVNGFKDLQGSDGPRRFTIEKAGENDQLPKSHTCFNRVDLPPYKDYDTLKKKLTIAVENTIGFGQE</sequence>
<comment type="catalytic activity">
    <reaction evidence="1 8">
        <text>S-ubiquitinyl-[E2 ubiquitin-conjugating enzyme]-L-cysteine + [acceptor protein]-L-lysine = [E2 ubiquitin-conjugating enzyme]-L-cysteine + N(6)-ubiquitinyl-[acceptor protein]-L-lysine.</text>
        <dbReference type="EC" id="2.3.2.26"/>
    </reaction>
</comment>
<feature type="domain" description="WW" evidence="13">
    <location>
        <begin position="300"/>
        <end position="333"/>
    </location>
</feature>
<keyword evidence="16" id="KW-1185">Reference proteome</keyword>
<dbReference type="PANTHER" id="PTHR11254">
    <property type="entry name" value="HECT DOMAIN UBIQUITIN-PROTEIN LIGASE"/>
    <property type="match status" value="1"/>
</dbReference>
<feature type="domain" description="C2" evidence="12">
    <location>
        <begin position="1"/>
        <end position="113"/>
    </location>
</feature>
<feature type="domain" description="WW" evidence="13">
    <location>
        <begin position="214"/>
        <end position="247"/>
    </location>
</feature>
<feature type="compositionally biased region" description="Polar residues" evidence="11">
    <location>
        <begin position="160"/>
        <end position="184"/>
    </location>
</feature>
<dbReference type="CDD" id="cd08382">
    <property type="entry name" value="C2_Smurf-like"/>
    <property type="match status" value="1"/>
</dbReference>
<dbReference type="Pfam" id="PF00397">
    <property type="entry name" value="WW"/>
    <property type="match status" value="3"/>
</dbReference>
<evidence type="ECO:0000259" key="14">
    <source>
        <dbReference type="PROSITE" id="PS50237"/>
    </source>
</evidence>
<comment type="subcellular location">
    <subcellularLocation>
        <location evidence="2">Cytoplasm</location>
    </subcellularLocation>
</comment>
<dbReference type="UniPathway" id="UPA00143"/>
<evidence type="ECO:0000259" key="12">
    <source>
        <dbReference type="PROSITE" id="PS50004"/>
    </source>
</evidence>
<evidence type="ECO:0000256" key="8">
    <source>
        <dbReference type="PIRNR" id="PIRNR001569"/>
    </source>
</evidence>
<name>A0A4T0WYR3_9ASCO</name>
<dbReference type="Gene3D" id="3.30.2410.10">
    <property type="entry name" value="Hect, E3 ligase catalytic domain"/>
    <property type="match status" value="1"/>
</dbReference>
<dbReference type="CDD" id="cd00201">
    <property type="entry name" value="WW"/>
    <property type="match status" value="3"/>
</dbReference>
<dbReference type="GO" id="GO:0007034">
    <property type="term" value="P:vacuolar transport"/>
    <property type="evidence" value="ECO:0007669"/>
    <property type="project" value="UniProtKB-ARBA"/>
</dbReference>
<evidence type="ECO:0000256" key="11">
    <source>
        <dbReference type="SAM" id="MobiDB-lite"/>
    </source>
</evidence>
<feature type="region of interest" description="Disordered" evidence="11">
    <location>
        <begin position="134"/>
        <end position="222"/>
    </location>
</feature>
<dbReference type="GO" id="GO:0061630">
    <property type="term" value="F:ubiquitin protein ligase activity"/>
    <property type="evidence" value="ECO:0007669"/>
    <property type="project" value="UniProtKB-EC"/>
</dbReference>
<dbReference type="SMART" id="SM00456">
    <property type="entry name" value="WW"/>
    <property type="match status" value="3"/>
</dbReference>
<evidence type="ECO:0000256" key="3">
    <source>
        <dbReference type="ARBA" id="ARBA00004906"/>
    </source>
</evidence>
<dbReference type="PROSITE" id="PS50004">
    <property type="entry name" value="C2"/>
    <property type="match status" value="1"/>
</dbReference>
<accession>A0A4T0WYR3</accession>
<feature type="domain" description="WW" evidence="13">
    <location>
        <begin position="355"/>
        <end position="388"/>
    </location>
</feature>
<dbReference type="SUPFAM" id="SSF51045">
    <property type="entry name" value="WW domain"/>
    <property type="match status" value="3"/>
</dbReference>